<sequence length="554" mass="60586">MGGGISWWSEKPVFFKINRKSEADSLLKSSISSKLHDFLSDYSDDVLSEYITVLICNGKHQYQARDDLDAFLGERTAEFVTWLWDFLLSQALQSGSDLIALSDSIDVTSVTAKHDHAYPSSLTKMDEGINAGQKSIQFTNKSNKKVLLHESNRSPKQVLQEKIVKAPSSHFKSSSSGNAHPRNSANNVTGTSLSAHATVVVSESHHNERPRGSVWDRLGKPLDDASEGNETVDASAVADINQDEQLLNWRSPMHTALNGGHSRTVRGEVPGLSKNDLVEGRTLQHKPHPQHAANNIRRKRHFGDISLGLGAGSVSSVGGRKTGLKSKENLQDLKKPHKTSAPNLASEVLDVKQKLHQIETEMSRLRSRQMEMEKDGKPNLLLNFGSSKHLKEDSESRTVIVTNVHFAATKEALSLYFAKCGSVVNVVILTDEATSRRKGSAYVTFVSKESVDKALELSGSQFFSRTIKVLRKAESATATPGPAQHAGIPSQAPLTHINRNFTTNKLHCSSSHLQWRRVDVSVPSDPSATTNVKSREAGSSASQQQLPGSPTSVK</sequence>
<keyword evidence="7" id="KW-0539">Nucleus</keyword>
<evidence type="ECO:0000256" key="1">
    <source>
        <dbReference type="ARBA" id="ARBA00004123"/>
    </source>
</evidence>
<name>A0A922A643_CARIL</name>
<dbReference type="PANTHER" id="PTHR14738">
    <property type="entry name" value="ZINC FINGER CCCH DOMAIN-CONTAINING PROTEIN 14"/>
    <property type="match status" value="1"/>
</dbReference>
<evidence type="ECO:0000256" key="8">
    <source>
        <dbReference type="PROSITE-ProRule" id="PRU00176"/>
    </source>
</evidence>
<dbReference type="GO" id="GO:0005634">
    <property type="term" value="C:nucleus"/>
    <property type="evidence" value="ECO:0007669"/>
    <property type="project" value="UniProtKB-SubCell"/>
</dbReference>
<protein>
    <recommendedName>
        <fullName evidence="11">RRM domain-containing protein</fullName>
    </recommendedName>
</protein>
<dbReference type="SMART" id="SM00360">
    <property type="entry name" value="RRM"/>
    <property type="match status" value="1"/>
</dbReference>
<dbReference type="InterPro" id="IPR012677">
    <property type="entry name" value="Nucleotide-bd_a/b_plait_sf"/>
</dbReference>
<evidence type="ECO:0000256" key="9">
    <source>
        <dbReference type="SAM" id="Coils"/>
    </source>
</evidence>
<dbReference type="GO" id="GO:0008143">
    <property type="term" value="F:poly(A) binding"/>
    <property type="evidence" value="ECO:0007669"/>
    <property type="project" value="InterPro"/>
</dbReference>
<comment type="caution">
    <text evidence="12">The sequence shown here is derived from an EMBL/GenBank/DDBJ whole genome shotgun (WGS) entry which is preliminary data.</text>
</comment>
<evidence type="ECO:0000256" key="4">
    <source>
        <dbReference type="ARBA" id="ARBA00022737"/>
    </source>
</evidence>
<keyword evidence="3" id="KW-0479">Metal-binding</keyword>
<dbReference type="InterPro" id="IPR000504">
    <property type="entry name" value="RRM_dom"/>
</dbReference>
<dbReference type="PROSITE" id="PS50102">
    <property type="entry name" value="RRM"/>
    <property type="match status" value="1"/>
</dbReference>
<feature type="domain" description="RRM" evidence="11">
    <location>
        <begin position="397"/>
        <end position="474"/>
    </location>
</feature>
<organism evidence="12 13">
    <name type="scientific">Carya illinoinensis</name>
    <name type="common">Pecan</name>
    <dbReference type="NCBI Taxonomy" id="32201"/>
    <lineage>
        <taxon>Eukaryota</taxon>
        <taxon>Viridiplantae</taxon>
        <taxon>Streptophyta</taxon>
        <taxon>Embryophyta</taxon>
        <taxon>Tracheophyta</taxon>
        <taxon>Spermatophyta</taxon>
        <taxon>Magnoliopsida</taxon>
        <taxon>eudicotyledons</taxon>
        <taxon>Gunneridae</taxon>
        <taxon>Pentapetalae</taxon>
        <taxon>rosids</taxon>
        <taxon>fabids</taxon>
        <taxon>Fagales</taxon>
        <taxon>Juglandaceae</taxon>
        <taxon>Carya</taxon>
    </lineage>
</organism>
<proteinExistence type="inferred from homology"/>
<dbReference type="Pfam" id="PF00076">
    <property type="entry name" value="RRM_1"/>
    <property type="match status" value="1"/>
</dbReference>
<evidence type="ECO:0000256" key="10">
    <source>
        <dbReference type="SAM" id="MobiDB-lite"/>
    </source>
</evidence>
<keyword evidence="4" id="KW-0677">Repeat</keyword>
<keyword evidence="6" id="KW-0862">Zinc</keyword>
<evidence type="ECO:0000256" key="6">
    <source>
        <dbReference type="ARBA" id="ARBA00022833"/>
    </source>
</evidence>
<reference evidence="12" key="1">
    <citation type="submission" date="2021-01" db="EMBL/GenBank/DDBJ databases">
        <authorList>
            <person name="Lovell J.T."/>
            <person name="Bentley N."/>
            <person name="Bhattarai G."/>
            <person name="Jenkins J.W."/>
            <person name="Sreedasyam A."/>
            <person name="Alarcon Y."/>
            <person name="Bock C."/>
            <person name="Boston L."/>
            <person name="Carlson J."/>
            <person name="Cervantes K."/>
            <person name="Clermont K."/>
            <person name="Krom N."/>
            <person name="Kubenka K."/>
            <person name="Mamidi S."/>
            <person name="Mattison C."/>
            <person name="Monteros M."/>
            <person name="Pisani C."/>
            <person name="Plott C."/>
            <person name="Rajasekar S."/>
            <person name="Rhein H.S."/>
            <person name="Rohla C."/>
            <person name="Song M."/>
            <person name="Hilaire R.S."/>
            <person name="Shu S."/>
            <person name="Wells L."/>
            <person name="Wang X."/>
            <person name="Webber J."/>
            <person name="Heerema R.J."/>
            <person name="Klein P."/>
            <person name="Conner P."/>
            <person name="Grauke L."/>
            <person name="Grimwood J."/>
            <person name="Schmutz J."/>
            <person name="Randall J.J."/>
        </authorList>
    </citation>
    <scope>NUCLEOTIDE SEQUENCE</scope>
    <source>
        <tissue evidence="12">Leaf</tissue>
    </source>
</reference>
<evidence type="ECO:0000313" key="13">
    <source>
        <dbReference type="Proteomes" id="UP000811246"/>
    </source>
</evidence>
<dbReference type="PANTHER" id="PTHR14738:SF29">
    <property type="entry name" value="ZINC FINGER CCCH DOMAIN-CONTAINING PROTEIN 14"/>
    <property type="match status" value="1"/>
</dbReference>
<comment type="similarity">
    <text evidence="2">Belongs to the ZC3H14 family.</text>
</comment>
<evidence type="ECO:0000256" key="3">
    <source>
        <dbReference type="ARBA" id="ARBA00022723"/>
    </source>
</evidence>
<dbReference type="AlphaFoldDB" id="A0A922A643"/>
<evidence type="ECO:0000256" key="7">
    <source>
        <dbReference type="ARBA" id="ARBA00023242"/>
    </source>
</evidence>
<gene>
    <name evidence="12" type="ORF">I3842_16G072300</name>
</gene>
<dbReference type="Pfam" id="PF01480">
    <property type="entry name" value="PWI"/>
    <property type="match status" value="1"/>
</dbReference>
<dbReference type="EMBL" id="CM031840">
    <property type="protein sequence ID" value="KAG6672696.1"/>
    <property type="molecule type" value="Genomic_DNA"/>
</dbReference>
<dbReference type="SUPFAM" id="SSF54928">
    <property type="entry name" value="RNA-binding domain, RBD"/>
    <property type="match status" value="1"/>
</dbReference>
<feature type="compositionally biased region" description="Polar residues" evidence="10">
    <location>
        <begin position="524"/>
        <end position="554"/>
    </location>
</feature>
<feature type="coiled-coil region" evidence="9">
    <location>
        <begin position="348"/>
        <end position="375"/>
    </location>
</feature>
<dbReference type="GO" id="GO:0008270">
    <property type="term" value="F:zinc ion binding"/>
    <property type="evidence" value="ECO:0007669"/>
    <property type="project" value="UniProtKB-KW"/>
</dbReference>
<dbReference type="InterPro" id="IPR002483">
    <property type="entry name" value="PWI_dom"/>
</dbReference>
<comment type="subcellular location">
    <subcellularLocation>
        <location evidence="1">Nucleus</location>
    </subcellularLocation>
</comment>
<feature type="region of interest" description="Disordered" evidence="10">
    <location>
        <begin position="149"/>
        <end position="189"/>
    </location>
</feature>
<dbReference type="OrthoDB" id="4726at2759"/>
<dbReference type="Gene3D" id="1.20.1390.10">
    <property type="entry name" value="PWI domain"/>
    <property type="match status" value="1"/>
</dbReference>
<feature type="compositionally biased region" description="Polar residues" evidence="10">
    <location>
        <begin position="177"/>
        <end position="189"/>
    </location>
</feature>
<dbReference type="Gene3D" id="3.30.70.330">
    <property type="match status" value="1"/>
</dbReference>
<keyword evidence="9" id="KW-0175">Coiled coil</keyword>
<evidence type="ECO:0000259" key="11">
    <source>
        <dbReference type="PROSITE" id="PS50102"/>
    </source>
</evidence>
<accession>A0A922A643</accession>
<evidence type="ECO:0000313" key="12">
    <source>
        <dbReference type="EMBL" id="KAG6672696.1"/>
    </source>
</evidence>
<dbReference type="GO" id="GO:0005737">
    <property type="term" value="C:cytoplasm"/>
    <property type="evidence" value="ECO:0007669"/>
    <property type="project" value="TreeGrafter"/>
</dbReference>
<keyword evidence="5" id="KW-0863">Zinc-finger</keyword>
<dbReference type="InterPro" id="IPR040366">
    <property type="entry name" value="Nab2/ZC3H14"/>
</dbReference>
<evidence type="ECO:0000256" key="2">
    <source>
        <dbReference type="ARBA" id="ARBA00008423"/>
    </source>
</evidence>
<keyword evidence="8" id="KW-0694">RNA-binding</keyword>
<dbReference type="GO" id="GO:0043488">
    <property type="term" value="P:regulation of mRNA stability"/>
    <property type="evidence" value="ECO:0007669"/>
    <property type="project" value="InterPro"/>
</dbReference>
<dbReference type="InterPro" id="IPR035979">
    <property type="entry name" value="RBD_domain_sf"/>
</dbReference>
<feature type="region of interest" description="Disordered" evidence="10">
    <location>
        <begin position="519"/>
        <end position="554"/>
    </location>
</feature>
<dbReference type="Proteomes" id="UP000811246">
    <property type="component" value="Chromosome 16"/>
</dbReference>
<evidence type="ECO:0000256" key="5">
    <source>
        <dbReference type="ARBA" id="ARBA00022771"/>
    </source>
</evidence>